<evidence type="ECO:0000313" key="3">
    <source>
        <dbReference type="Proteomes" id="UP001066276"/>
    </source>
</evidence>
<comment type="caution">
    <text evidence="2">The sequence shown here is derived from an EMBL/GenBank/DDBJ whole genome shotgun (WGS) entry which is preliminary data.</text>
</comment>
<name>A0AAV7M804_PLEWA</name>
<dbReference type="AlphaFoldDB" id="A0AAV7M804"/>
<protein>
    <submittedName>
        <fullName evidence="2">Uncharacterized protein</fullName>
    </submittedName>
</protein>
<accession>A0AAV7M804</accession>
<evidence type="ECO:0000256" key="1">
    <source>
        <dbReference type="SAM" id="MobiDB-lite"/>
    </source>
</evidence>
<proteinExistence type="predicted"/>
<feature type="region of interest" description="Disordered" evidence="1">
    <location>
        <begin position="108"/>
        <end position="131"/>
    </location>
</feature>
<dbReference type="EMBL" id="JANPWB010000014">
    <property type="protein sequence ID" value="KAJ1097258.1"/>
    <property type="molecule type" value="Genomic_DNA"/>
</dbReference>
<dbReference type="Proteomes" id="UP001066276">
    <property type="component" value="Chromosome 10"/>
</dbReference>
<keyword evidence="3" id="KW-1185">Reference proteome</keyword>
<sequence length="131" mass="13907">MAGFSNVLGAIAGTHVHFMPENSGTGKWSGESTCMEPCRIPNKMSVFESRYRRMKERKLSRGLKAISAKAQGTHASRTTRAYVSQTNGYLRAGSGLGEKARPQELYDAQFGDGSVGDGEVPGTSAGCDVSG</sequence>
<gene>
    <name evidence="2" type="ORF">NDU88_002383</name>
</gene>
<evidence type="ECO:0000313" key="2">
    <source>
        <dbReference type="EMBL" id="KAJ1097258.1"/>
    </source>
</evidence>
<reference evidence="2" key="1">
    <citation type="journal article" date="2022" name="bioRxiv">
        <title>Sequencing and chromosome-scale assembly of the giantPleurodeles waltlgenome.</title>
        <authorList>
            <person name="Brown T."/>
            <person name="Elewa A."/>
            <person name="Iarovenko S."/>
            <person name="Subramanian E."/>
            <person name="Araus A.J."/>
            <person name="Petzold A."/>
            <person name="Susuki M."/>
            <person name="Suzuki K.-i.T."/>
            <person name="Hayashi T."/>
            <person name="Toyoda A."/>
            <person name="Oliveira C."/>
            <person name="Osipova E."/>
            <person name="Leigh N.D."/>
            <person name="Simon A."/>
            <person name="Yun M.H."/>
        </authorList>
    </citation>
    <scope>NUCLEOTIDE SEQUENCE</scope>
    <source>
        <strain evidence="2">20211129_DDA</strain>
        <tissue evidence="2">Liver</tissue>
    </source>
</reference>
<organism evidence="2 3">
    <name type="scientific">Pleurodeles waltl</name>
    <name type="common">Iberian ribbed newt</name>
    <dbReference type="NCBI Taxonomy" id="8319"/>
    <lineage>
        <taxon>Eukaryota</taxon>
        <taxon>Metazoa</taxon>
        <taxon>Chordata</taxon>
        <taxon>Craniata</taxon>
        <taxon>Vertebrata</taxon>
        <taxon>Euteleostomi</taxon>
        <taxon>Amphibia</taxon>
        <taxon>Batrachia</taxon>
        <taxon>Caudata</taxon>
        <taxon>Salamandroidea</taxon>
        <taxon>Salamandridae</taxon>
        <taxon>Pleurodelinae</taxon>
        <taxon>Pleurodeles</taxon>
    </lineage>
</organism>